<sequence>MNAAELQKEFKRKVCEEIDVEPEGLARFVVYTPFMFDDGDHFVIILKRLTNRWIFTDEGHTFMHMSYDDIDVSHGTRKSIIDQTLLNFNVINESGEFCLEVPDEAFGDGLFSFVQALVKISDIAYLTRERVKSTFFEDFRLLLESRIPDERRVFDYTDPDNDPRRIYTVDCKVNGMKQPLFIFGVNNDAKCRDATITVLQFEKWGRDFRSLSIFEDLTQINSKVLARFTDVVGKQFSSLGAKERIYKYLEETL</sequence>
<organism evidence="2">
    <name type="scientific">marine sediment metagenome</name>
    <dbReference type="NCBI Taxonomy" id="412755"/>
    <lineage>
        <taxon>unclassified sequences</taxon>
        <taxon>metagenomes</taxon>
        <taxon>ecological metagenomes</taxon>
    </lineage>
</organism>
<reference evidence="2" key="1">
    <citation type="journal article" date="2014" name="Front. Microbiol.">
        <title>High frequency of phylogenetically diverse reductive dehalogenase-homologous genes in deep subseafloor sedimentary metagenomes.</title>
        <authorList>
            <person name="Kawai M."/>
            <person name="Futagami T."/>
            <person name="Toyoda A."/>
            <person name="Takaki Y."/>
            <person name="Nishi S."/>
            <person name="Hori S."/>
            <person name="Arai W."/>
            <person name="Tsubouchi T."/>
            <person name="Morono Y."/>
            <person name="Uchiyama I."/>
            <person name="Ito T."/>
            <person name="Fujiyama A."/>
            <person name="Inagaki F."/>
            <person name="Takami H."/>
        </authorList>
    </citation>
    <scope>NUCLEOTIDE SEQUENCE</scope>
    <source>
        <strain evidence="2">Expedition CK06-06</strain>
    </source>
</reference>
<dbReference type="AlphaFoldDB" id="X1JXV4"/>
<evidence type="ECO:0000259" key="1">
    <source>
        <dbReference type="Pfam" id="PF08861"/>
    </source>
</evidence>
<dbReference type="InterPro" id="IPR014960">
    <property type="entry name" value="DUF1828"/>
</dbReference>
<gene>
    <name evidence="2" type="ORF">S06H3_07508</name>
</gene>
<comment type="caution">
    <text evidence="2">The sequence shown here is derived from an EMBL/GenBank/DDBJ whole genome shotgun (WGS) entry which is preliminary data.</text>
</comment>
<protein>
    <recommendedName>
        <fullName evidence="1">DUF1828 domain-containing protein</fullName>
    </recommendedName>
</protein>
<accession>X1JXV4</accession>
<feature type="domain" description="DUF1828" evidence="1">
    <location>
        <begin position="32"/>
        <end position="120"/>
    </location>
</feature>
<evidence type="ECO:0000313" key="2">
    <source>
        <dbReference type="EMBL" id="GAH98957.1"/>
    </source>
</evidence>
<name>X1JXV4_9ZZZZ</name>
<proteinExistence type="predicted"/>
<dbReference type="Pfam" id="PF08861">
    <property type="entry name" value="DUF1828"/>
    <property type="match status" value="1"/>
</dbReference>
<dbReference type="EMBL" id="BARV01003047">
    <property type="protein sequence ID" value="GAH98957.1"/>
    <property type="molecule type" value="Genomic_DNA"/>
</dbReference>